<accession>A0A9W9YA24</accession>
<dbReference type="EMBL" id="MU827867">
    <property type="protein sequence ID" value="KAJ7318249.1"/>
    <property type="molecule type" value="Genomic_DNA"/>
</dbReference>
<feature type="non-terminal residue" evidence="2">
    <location>
        <position position="1"/>
    </location>
</feature>
<organism evidence="2 3">
    <name type="scientific">Desmophyllum pertusum</name>
    <dbReference type="NCBI Taxonomy" id="174260"/>
    <lineage>
        <taxon>Eukaryota</taxon>
        <taxon>Metazoa</taxon>
        <taxon>Cnidaria</taxon>
        <taxon>Anthozoa</taxon>
        <taxon>Hexacorallia</taxon>
        <taxon>Scleractinia</taxon>
        <taxon>Caryophylliina</taxon>
        <taxon>Caryophylliidae</taxon>
        <taxon>Desmophyllum</taxon>
    </lineage>
</organism>
<dbReference type="AlphaFoldDB" id="A0A9W9YA24"/>
<feature type="compositionally biased region" description="Polar residues" evidence="1">
    <location>
        <begin position="57"/>
        <end position="68"/>
    </location>
</feature>
<feature type="non-terminal residue" evidence="2">
    <location>
        <position position="68"/>
    </location>
</feature>
<reference evidence="2" key="1">
    <citation type="submission" date="2023-01" db="EMBL/GenBank/DDBJ databases">
        <title>Genome assembly of the deep-sea coral Lophelia pertusa.</title>
        <authorList>
            <person name="Herrera S."/>
            <person name="Cordes E."/>
        </authorList>
    </citation>
    <scope>NUCLEOTIDE SEQUENCE</scope>
    <source>
        <strain evidence="2">USNM1676648</strain>
        <tissue evidence="2">Polyp</tissue>
    </source>
</reference>
<protein>
    <submittedName>
        <fullName evidence="2">Uncharacterized protein</fullName>
    </submittedName>
</protein>
<sequence>KASPTSTSTWIIGNAHDARLKGSGEETKVNHQPMVTKSKNIANSLDVPSGAEGEETNPITSNKRGARQ</sequence>
<comment type="caution">
    <text evidence="2">The sequence shown here is derived from an EMBL/GenBank/DDBJ whole genome shotgun (WGS) entry which is preliminary data.</text>
</comment>
<evidence type="ECO:0000313" key="2">
    <source>
        <dbReference type="EMBL" id="KAJ7318249.1"/>
    </source>
</evidence>
<dbReference type="Proteomes" id="UP001163046">
    <property type="component" value="Unassembled WGS sequence"/>
</dbReference>
<name>A0A9W9YA24_9CNID</name>
<evidence type="ECO:0000313" key="3">
    <source>
        <dbReference type="Proteomes" id="UP001163046"/>
    </source>
</evidence>
<evidence type="ECO:0000256" key="1">
    <source>
        <dbReference type="SAM" id="MobiDB-lite"/>
    </source>
</evidence>
<keyword evidence="3" id="KW-1185">Reference proteome</keyword>
<feature type="compositionally biased region" description="Polar residues" evidence="1">
    <location>
        <begin position="34"/>
        <end position="43"/>
    </location>
</feature>
<proteinExistence type="predicted"/>
<feature type="region of interest" description="Disordered" evidence="1">
    <location>
        <begin position="34"/>
        <end position="68"/>
    </location>
</feature>
<gene>
    <name evidence="2" type="ORF">OS493_038247</name>
</gene>